<organism evidence="2 3">
    <name type="scientific">Eumeta variegata</name>
    <name type="common">Bagworm moth</name>
    <name type="synonym">Eumeta japonica</name>
    <dbReference type="NCBI Taxonomy" id="151549"/>
    <lineage>
        <taxon>Eukaryota</taxon>
        <taxon>Metazoa</taxon>
        <taxon>Ecdysozoa</taxon>
        <taxon>Arthropoda</taxon>
        <taxon>Hexapoda</taxon>
        <taxon>Insecta</taxon>
        <taxon>Pterygota</taxon>
        <taxon>Neoptera</taxon>
        <taxon>Endopterygota</taxon>
        <taxon>Lepidoptera</taxon>
        <taxon>Glossata</taxon>
        <taxon>Ditrysia</taxon>
        <taxon>Tineoidea</taxon>
        <taxon>Psychidae</taxon>
        <taxon>Oiketicinae</taxon>
        <taxon>Eumeta</taxon>
    </lineage>
</organism>
<feature type="region of interest" description="Disordered" evidence="1">
    <location>
        <begin position="61"/>
        <end position="84"/>
    </location>
</feature>
<proteinExistence type="predicted"/>
<sequence length="84" mass="8428">MPGAPKGGADGARAASILITGEDRGAESQAFNAGRSSQFLPATALHAAPSSNRRLDAIVGMPSALTPRDRPALGHSAATADPHN</sequence>
<keyword evidence="3" id="KW-1185">Reference proteome</keyword>
<name>A0A4C1ZF01_EUMVA</name>
<protein>
    <submittedName>
        <fullName evidence="2">Uncharacterized protein</fullName>
    </submittedName>
</protein>
<reference evidence="2 3" key="1">
    <citation type="journal article" date="2019" name="Commun. Biol.">
        <title>The bagworm genome reveals a unique fibroin gene that provides high tensile strength.</title>
        <authorList>
            <person name="Kono N."/>
            <person name="Nakamura H."/>
            <person name="Ohtoshi R."/>
            <person name="Tomita M."/>
            <person name="Numata K."/>
            <person name="Arakawa K."/>
        </authorList>
    </citation>
    <scope>NUCLEOTIDE SEQUENCE [LARGE SCALE GENOMIC DNA]</scope>
</reference>
<dbReference type="Proteomes" id="UP000299102">
    <property type="component" value="Unassembled WGS sequence"/>
</dbReference>
<evidence type="ECO:0000313" key="3">
    <source>
        <dbReference type="Proteomes" id="UP000299102"/>
    </source>
</evidence>
<evidence type="ECO:0000256" key="1">
    <source>
        <dbReference type="SAM" id="MobiDB-lite"/>
    </source>
</evidence>
<gene>
    <name evidence="2" type="ORF">EVAR_67562_1</name>
</gene>
<comment type="caution">
    <text evidence="2">The sequence shown here is derived from an EMBL/GenBank/DDBJ whole genome shotgun (WGS) entry which is preliminary data.</text>
</comment>
<accession>A0A4C1ZF01</accession>
<dbReference type="EMBL" id="BGZK01001857">
    <property type="protein sequence ID" value="GBP87401.1"/>
    <property type="molecule type" value="Genomic_DNA"/>
</dbReference>
<dbReference type="AlphaFoldDB" id="A0A4C1ZF01"/>
<evidence type="ECO:0000313" key="2">
    <source>
        <dbReference type="EMBL" id="GBP87401.1"/>
    </source>
</evidence>